<comment type="caution">
    <text evidence="3">The sequence shown here is derived from an EMBL/GenBank/DDBJ whole genome shotgun (WGS) entry which is preliminary data.</text>
</comment>
<keyword evidence="4" id="KW-1185">Reference proteome</keyword>
<feature type="transmembrane region" description="Helical" evidence="1">
    <location>
        <begin position="89"/>
        <end position="112"/>
    </location>
</feature>
<gene>
    <name evidence="3" type="ORF">VZT92_022983</name>
</gene>
<reference evidence="3 4" key="1">
    <citation type="journal article" date="2024" name="Genome Biol. Evol.">
        <title>Chromosome-level genome assembly of the viviparous eelpout Zoarces viviparus.</title>
        <authorList>
            <person name="Fuhrmann N."/>
            <person name="Brasseur M.V."/>
            <person name="Bakowski C.E."/>
            <person name="Podsiadlowski L."/>
            <person name="Prost S."/>
            <person name="Krehenwinkel H."/>
            <person name="Mayer C."/>
        </authorList>
    </citation>
    <scope>NUCLEOTIDE SEQUENCE [LARGE SCALE GENOMIC DNA]</scope>
    <source>
        <strain evidence="3">NO-MEL_2022_Ind0_liver</strain>
    </source>
</reference>
<protein>
    <recommendedName>
        <fullName evidence="2">Alkylated DNA repair protein AlkB homologue 8 N-terminal domain-containing protein</fullName>
    </recommendedName>
</protein>
<dbReference type="AlphaFoldDB" id="A0AAW1E5Y2"/>
<keyword evidence="1" id="KW-0472">Membrane</keyword>
<dbReference type="PANTHER" id="PTHR47510">
    <property type="entry name" value="REVERSE TRANSCRIPTASE DOMAIN-CONTAINING PROTEIN"/>
    <property type="match status" value="1"/>
</dbReference>
<proteinExistence type="predicted"/>
<dbReference type="EMBL" id="JBCEZU010000538">
    <property type="protein sequence ID" value="KAK9517630.1"/>
    <property type="molecule type" value="Genomic_DNA"/>
</dbReference>
<keyword evidence="1" id="KW-1133">Transmembrane helix</keyword>
<organism evidence="3 4">
    <name type="scientific">Zoarces viviparus</name>
    <name type="common">Viviparous eelpout</name>
    <name type="synonym">Blennius viviparus</name>
    <dbReference type="NCBI Taxonomy" id="48416"/>
    <lineage>
        <taxon>Eukaryota</taxon>
        <taxon>Metazoa</taxon>
        <taxon>Chordata</taxon>
        <taxon>Craniata</taxon>
        <taxon>Vertebrata</taxon>
        <taxon>Euteleostomi</taxon>
        <taxon>Actinopterygii</taxon>
        <taxon>Neopterygii</taxon>
        <taxon>Teleostei</taxon>
        <taxon>Neoteleostei</taxon>
        <taxon>Acanthomorphata</taxon>
        <taxon>Eupercaria</taxon>
        <taxon>Perciformes</taxon>
        <taxon>Cottioidei</taxon>
        <taxon>Zoarcales</taxon>
        <taxon>Zoarcidae</taxon>
        <taxon>Zoarcinae</taxon>
        <taxon>Zoarces</taxon>
    </lineage>
</organism>
<sequence>MAPHFIHQHLDSYARILFVDFSSAFNTIIPSLLHDKLSQLHVPDCTCKWITDFLSDTKISSITKKTQQRMYFLRQLKKSNLPKTMMVHFYAAVSESILCSSISVWYVSFALLRG</sequence>
<name>A0AAW1E5Y2_ZOAVI</name>
<evidence type="ECO:0000313" key="3">
    <source>
        <dbReference type="EMBL" id="KAK9517630.1"/>
    </source>
</evidence>
<evidence type="ECO:0000256" key="1">
    <source>
        <dbReference type="SAM" id="Phobius"/>
    </source>
</evidence>
<dbReference type="InterPro" id="IPR015095">
    <property type="entry name" value="AlkB_hom8_N"/>
</dbReference>
<dbReference type="Proteomes" id="UP001488805">
    <property type="component" value="Unassembled WGS sequence"/>
</dbReference>
<dbReference type="PANTHER" id="PTHR47510:SF3">
    <property type="entry name" value="ENDO_EXONUCLEASE_PHOSPHATASE DOMAIN-CONTAINING PROTEIN"/>
    <property type="match status" value="1"/>
</dbReference>
<evidence type="ECO:0000313" key="4">
    <source>
        <dbReference type="Proteomes" id="UP001488805"/>
    </source>
</evidence>
<dbReference type="Pfam" id="PF09004">
    <property type="entry name" value="ALKBH8_N"/>
    <property type="match status" value="1"/>
</dbReference>
<accession>A0AAW1E5Y2</accession>
<dbReference type="GO" id="GO:0016706">
    <property type="term" value="F:2-oxoglutarate-dependent dioxygenase activity"/>
    <property type="evidence" value="ECO:0007669"/>
    <property type="project" value="InterPro"/>
</dbReference>
<keyword evidence="1" id="KW-0812">Transmembrane</keyword>
<feature type="domain" description="Alkylated DNA repair protein AlkB homologue 8 N-terminal" evidence="2">
    <location>
        <begin position="56"/>
        <end position="96"/>
    </location>
</feature>
<evidence type="ECO:0000259" key="2">
    <source>
        <dbReference type="Pfam" id="PF09004"/>
    </source>
</evidence>
<dbReference type="GO" id="GO:0008168">
    <property type="term" value="F:methyltransferase activity"/>
    <property type="evidence" value="ECO:0007669"/>
    <property type="project" value="InterPro"/>
</dbReference>